<dbReference type="Pfam" id="PF00440">
    <property type="entry name" value="TetR_N"/>
    <property type="match status" value="1"/>
</dbReference>
<dbReference type="InterPro" id="IPR001647">
    <property type="entry name" value="HTH_TetR"/>
</dbReference>
<reference evidence="7" key="1">
    <citation type="submission" date="2016-10" db="EMBL/GenBank/DDBJ databases">
        <authorList>
            <person name="Varghese N."/>
            <person name="Submissions S."/>
        </authorList>
    </citation>
    <scope>NUCLEOTIDE SEQUENCE [LARGE SCALE GENOMIC DNA]</scope>
    <source>
        <strain evidence="7">DSM 5918</strain>
    </source>
</reference>
<name>A0A1I3Y9Z6_9BACT</name>
<sequence>MSRPVMKRETIEESAIRLFATKGLARTTIKDIAGEAGVTEGALYRYYSGKEEMAWKLFNRELDQFTHLVSEVLFDDRMPFDLRLGLAIQTIYDYYTYNGDQFAFILLTQHGFPEDKLLSRETEPMAMAERFVGQAVGAGEIPPCDADLHAGLLMGAILQPLVLHRYGKLELTSETPALVTASCLRMLGLC</sequence>
<dbReference type="Proteomes" id="UP000198635">
    <property type="component" value="Unassembled WGS sequence"/>
</dbReference>
<keyword evidence="1" id="KW-0805">Transcription regulation</keyword>
<dbReference type="EMBL" id="FORX01000019">
    <property type="protein sequence ID" value="SFK28026.1"/>
    <property type="molecule type" value="Genomic_DNA"/>
</dbReference>
<proteinExistence type="predicted"/>
<feature type="domain" description="HTH tetR-type" evidence="5">
    <location>
        <begin position="5"/>
        <end position="65"/>
    </location>
</feature>
<dbReference type="OrthoDB" id="9808189at2"/>
<evidence type="ECO:0000256" key="2">
    <source>
        <dbReference type="ARBA" id="ARBA00023125"/>
    </source>
</evidence>
<dbReference type="InterPro" id="IPR009057">
    <property type="entry name" value="Homeodomain-like_sf"/>
</dbReference>
<protein>
    <submittedName>
        <fullName evidence="6">Transcriptional regulator, TetR family</fullName>
    </submittedName>
</protein>
<accession>A0A1I3Y9Z6</accession>
<dbReference type="SUPFAM" id="SSF46689">
    <property type="entry name" value="Homeodomain-like"/>
    <property type="match status" value="1"/>
</dbReference>
<evidence type="ECO:0000313" key="6">
    <source>
        <dbReference type="EMBL" id="SFK28026.1"/>
    </source>
</evidence>
<dbReference type="Gene3D" id="1.10.357.10">
    <property type="entry name" value="Tetracycline Repressor, domain 2"/>
    <property type="match status" value="1"/>
</dbReference>
<dbReference type="InterPro" id="IPR050109">
    <property type="entry name" value="HTH-type_TetR-like_transc_reg"/>
</dbReference>
<gene>
    <name evidence="6" type="ORF">SAMN04488082_11926</name>
</gene>
<evidence type="ECO:0000256" key="1">
    <source>
        <dbReference type="ARBA" id="ARBA00023015"/>
    </source>
</evidence>
<evidence type="ECO:0000259" key="5">
    <source>
        <dbReference type="PROSITE" id="PS50977"/>
    </source>
</evidence>
<dbReference type="GO" id="GO:0000976">
    <property type="term" value="F:transcription cis-regulatory region binding"/>
    <property type="evidence" value="ECO:0007669"/>
    <property type="project" value="TreeGrafter"/>
</dbReference>
<evidence type="ECO:0000256" key="4">
    <source>
        <dbReference type="PROSITE-ProRule" id="PRU00335"/>
    </source>
</evidence>
<dbReference type="AlphaFoldDB" id="A0A1I3Y9Z6"/>
<keyword evidence="2 4" id="KW-0238">DNA-binding</keyword>
<dbReference type="GO" id="GO:0003700">
    <property type="term" value="F:DNA-binding transcription factor activity"/>
    <property type="evidence" value="ECO:0007669"/>
    <property type="project" value="TreeGrafter"/>
</dbReference>
<dbReference type="PRINTS" id="PR00455">
    <property type="entry name" value="HTHTETR"/>
</dbReference>
<dbReference type="RefSeq" id="WP_092377789.1">
    <property type="nucleotide sequence ID" value="NZ_FORX01000019.1"/>
</dbReference>
<evidence type="ECO:0000313" key="7">
    <source>
        <dbReference type="Proteomes" id="UP000198635"/>
    </source>
</evidence>
<evidence type="ECO:0000256" key="3">
    <source>
        <dbReference type="ARBA" id="ARBA00023163"/>
    </source>
</evidence>
<dbReference type="PANTHER" id="PTHR30055">
    <property type="entry name" value="HTH-TYPE TRANSCRIPTIONAL REGULATOR RUTR"/>
    <property type="match status" value="1"/>
</dbReference>
<feature type="DNA-binding region" description="H-T-H motif" evidence="4">
    <location>
        <begin position="28"/>
        <end position="47"/>
    </location>
</feature>
<organism evidence="6 7">
    <name type="scientific">Desulfomicrobium apsheronum</name>
    <dbReference type="NCBI Taxonomy" id="52560"/>
    <lineage>
        <taxon>Bacteria</taxon>
        <taxon>Pseudomonadati</taxon>
        <taxon>Thermodesulfobacteriota</taxon>
        <taxon>Desulfovibrionia</taxon>
        <taxon>Desulfovibrionales</taxon>
        <taxon>Desulfomicrobiaceae</taxon>
        <taxon>Desulfomicrobium</taxon>
    </lineage>
</organism>
<keyword evidence="7" id="KW-1185">Reference proteome</keyword>
<dbReference type="STRING" id="52560.SAMN04488082_11926"/>
<dbReference type="PROSITE" id="PS50977">
    <property type="entry name" value="HTH_TETR_2"/>
    <property type="match status" value="1"/>
</dbReference>
<keyword evidence="3" id="KW-0804">Transcription</keyword>
<dbReference type="PANTHER" id="PTHR30055:SF234">
    <property type="entry name" value="HTH-TYPE TRANSCRIPTIONAL REGULATOR BETI"/>
    <property type="match status" value="1"/>
</dbReference>